<feature type="compositionally biased region" description="Acidic residues" evidence="1">
    <location>
        <begin position="11"/>
        <end position="42"/>
    </location>
</feature>
<sequence length="78" mass="7816">MPSVVAAAALELEDDPAPDDPDPDPPDDDPPDDPDPDADDEAVAFATLPSVPSTSVTPDTPVTDSSVAPGTYVASSLA</sequence>
<feature type="region of interest" description="Disordered" evidence="1">
    <location>
        <begin position="1"/>
        <end position="78"/>
    </location>
</feature>
<proteinExistence type="predicted"/>
<evidence type="ECO:0000256" key="1">
    <source>
        <dbReference type="SAM" id="MobiDB-lite"/>
    </source>
</evidence>
<dbReference type="Proteomes" id="UP001321486">
    <property type="component" value="Chromosome"/>
</dbReference>
<protein>
    <submittedName>
        <fullName evidence="2">Uncharacterized protein</fullName>
    </submittedName>
</protein>
<gene>
    <name evidence="2" type="ORF">GCM10025867_22830</name>
</gene>
<organism evidence="2 3">
    <name type="scientific">Frondihabitans sucicola</name>
    <dbReference type="NCBI Taxonomy" id="1268041"/>
    <lineage>
        <taxon>Bacteria</taxon>
        <taxon>Bacillati</taxon>
        <taxon>Actinomycetota</taxon>
        <taxon>Actinomycetes</taxon>
        <taxon>Micrococcales</taxon>
        <taxon>Microbacteriaceae</taxon>
        <taxon>Frondihabitans</taxon>
    </lineage>
</organism>
<dbReference type="EMBL" id="AP027732">
    <property type="protein sequence ID" value="BDZ50042.1"/>
    <property type="molecule type" value="Genomic_DNA"/>
</dbReference>
<evidence type="ECO:0000313" key="2">
    <source>
        <dbReference type="EMBL" id="BDZ50042.1"/>
    </source>
</evidence>
<evidence type="ECO:0000313" key="3">
    <source>
        <dbReference type="Proteomes" id="UP001321486"/>
    </source>
</evidence>
<name>A0ABN6Y1Q5_9MICO</name>
<reference evidence="3" key="1">
    <citation type="journal article" date="2019" name="Int. J. Syst. Evol. Microbiol.">
        <title>The Global Catalogue of Microorganisms (GCM) 10K type strain sequencing project: providing services to taxonomists for standard genome sequencing and annotation.</title>
        <authorList>
            <consortium name="The Broad Institute Genomics Platform"/>
            <consortium name="The Broad Institute Genome Sequencing Center for Infectious Disease"/>
            <person name="Wu L."/>
            <person name="Ma J."/>
        </authorList>
    </citation>
    <scope>NUCLEOTIDE SEQUENCE [LARGE SCALE GENOMIC DNA]</scope>
    <source>
        <strain evidence="3">NBRC 108728</strain>
    </source>
</reference>
<accession>A0ABN6Y1Q5</accession>
<feature type="compositionally biased region" description="Low complexity" evidence="1">
    <location>
        <begin position="49"/>
        <end position="67"/>
    </location>
</feature>
<keyword evidence="3" id="KW-1185">Reference proteome</keyword>